<dbReference type="Gene3D" id="3.90.550.10">
    <property type="entry name" value="Spore Coat Polysaccharide Biosynthesis Protein SpsA, Chain A"/>
    <property type="match status" value="1"/>
</dbReference>
<dbReference type="Proteomes" id="UP000003416">
    <property type="component" value="Unassembled WGS sequence"/>
</dbReference>
<dbReference type="RefSeq" id="WP_009124807.1">
    <property type="nucleotide sequence ID" value="NZ_GL882624.1"/>
</dbReference>
<dbReference type="eggNOG" id="COG1216">
    <property type="taxonomic scope" value="Bacteria"/>
</dbReference>
<organism evidence="3 4">
    <name type="scientific">Bacteroides fluxus YIT 12057</name>
    <dbReference type="NCBI Taxonomy" id="763034"/>
    <lineage>
        <taxon>Bacteria</taxon>
        <taxon>Pseudomonadati</taxon>
        <taxon>Bacteroidota</taxon>
        <taxon>Bacteroidia</taxon>
        <taxon>Bacteroidales</taxon>
        <taxon>Bacteroidaceae</taxon>
        <taxon>Bacteroides</taxon>
    </lineage>
</organism>
<name>F3PS31_9BACE</name>
<dbReference type="GO" id="GO:0016740">
    <property type="term" value="F:transferase activity"/>
    <property type="evidence" value="ECO:0007669"/>
    <property type="project" value="UniProtKB-KW"/>
</dbReference>
<dbReference type="HOGENOM" id="CLU_023845_4_1_10"/>
<dbReference type="CDD" id="cd04186">
    <property type="entry name" value="GT_2_like_c"/>
    <property type="match status" value="1"/>
</dbReference>
<feature type="transmembrane region" description="Helical" evidence="1">
    <location>
        <begin position="249"/>
        <end position="273"/>
    </location>
</feature>
<keyword evidence="1" id="KW-0812">Transmembrane</keyword>
<keyword evidence="4" id="KW-1185">Reference proteome</keyword>
<evidence type="ECO:0000259" key="2">
    <source>
        <dbReference type="Pfam" id="PF00535"/>
    </source>
</evidence>
<gene>
    <name evidence="3" type="ORF">HMPREF9446_01535</name>
</gene>
<dbReference type="GeneID" id="86049185"/>
<feature type="domain" description="Glycosyltransferase 2-like" evidence="2">
    <location>
        <begin position="5"/>
        <end position="113"/>
    </location>
</feature>
<keyword evidence="1" id="KW-1133">Transmembrane helix</keyword>
<comment type="caution">
    <text evidence="3">The sequence shown here is derived from an EMBL/GenBank/DDBJ whole genome shotgun (WGS) entry which is preliminary data.</text>
</comment>
<dbReference type="InterPro" id="IPR001173">
    <property type="entry name" value="Glyco_trans_2-like"/>
</dbReference>
<evidence type="ECO:0000256" key="1">
    <source>
        <dbReference type="SAM" id="Phobius"/>
    </source>
</evidence>
<accession>F3PS31</accession>
<dbReference type="STRING" id="763034.HMPREF9446_01535"/>
<protein>
    <submittedName>
        <fullName evidence="3">Glycosyltransferase, group 2 family protein</fullName>
    </submittedName>
</protein>
<dbReference type="PANTHER" id="PTHR43179:SF7">
    <property type="entry name" value="RHAMNOSYLTRANSFERASE WBBL"/>
    <property type="match status" value="1"/>
</dbReference>
<reference evidence="3 4" key="1">
    <citation type="submission" date="2011-02" db="EMBL/GenBank/DDBJ databases">
        <authorList>
            <person name="Weinstock G."/>
            <person name="Sodergren E."/>
            <person name="Clifton S."/>
            <person name="Fulton L."/>
            <person name="Fulton B."/>
            <person name="Courtney L."/>
            <person name="Fronick C."/>
            <person name="Harrison M."/>
            <person name="Strong C."/>
            <person name="Farmer C."/>
            <person name="Delahaunty K."/>
            <person name="Markovic C."/>
            <person name="Hall O."/>
            <person name="Minx P."/>
            <person name="Tomlinson C."/>
            <person name="Mitreva M."/>
            <person name="Hou S."/>
            <person name="Chen J."/>
            <person name="Wollam A."/>
            <person name="Pepin K.H."/>
            <person name="Johnson M."/>
            <person name="Bhonagiri V."/>
            <person name="Zhang X."/>
            <person name="Suruliraj S."/>
            <person name="Warren W."/>
            <person name="Chinwalla A."/>
            <person name="Mardis E.R."/>
            <person name="Wilson R.K."/>
        </authorList>
    </citation>
    <scope>NUCLEOTIDE SEQUENCE [LARGE SCALE GENOMIC DNA]</scope>
    <source>
        <strain evidence="3 4">YIT 12057</strain>
    </source>
</reference>
<dbReference type="SUPFAM" id="SSF53448">
    <property type="entry name" value="Nucleotide-diphospho-sugar transferases"/>
    <property type="match status" value="1"/>
</dbReference>
<dbReference type="Pfam" id="PF00535">
    <property type="entry name" value="Glycos_transf_2"/>
    <property type="match status" value="1"/>
</dbReference>
<evidence type="ECO:0000313" key="3">
    <source>
        <dbReference type="EMBL" id="EGF57922.1"/>
    </source>
</evidence>
<sequence>MKVLVIIISYNAMRWIDRCLQSVLDSSVPADIYVIDNGSTDHTQEYIQKHYPQVMFVQSKENLGFGRANNIGLQYALQKFYDYVYLLNQDAWLMPDTLEKLIAVNRKFPEYGVLSPFQLQGNGQNIDVNFVSGVCAYQSNSRLINDLYFGKIEAVYEVPDVMAAHWLVSRDCLRKVGGFSPTFPHYGEDNNYAQRVLYHGFKLGIVPAATAVHDRDNRAKLTTKQKIYRNYIGSLVTLSNIHEPIHHSLLYIFAFFCVSSIRLASFAQLSYLFKVWCSYRFIRSNRNESKKDCAFLVYD</sequence>
<proteinExistence type="predicted"/>
<evidence type="ECO:0000313" key="4">
    <source>
        <dbReference type="Proteomes" id="UP000003416"/>
    </source>
</evidence>
<dbReference type="InterPro" id="IPR029044">
    <property type="entry name" value="Nucleotide-diphossugar_trans"/>
</dbReference>
<keyword evidence="1" id="KW-0472">Membrane</keyword>
<dbReference type="PANTHER" id="PTHR43179">
    <property type="entry name" value="RHAMNOSYLTRANSFERASE WBBL"/>
    <property type="match status" value="1"/>
</dbReference>
<keyword evidence="3" id="KW-0808">Transferase</keyword>
<dbReference type="EMBL" id="AFBN01000027">
    <property type="protein sequence ID" value="EGF57922.1"/>
    <property type="molecule type" value="Genomic_DNA"/>
</dbReference>
<dbReference type="AlphaFoldDB" id="F3PS31"/>